<accession>A0A5Q3S1V2</accession>
<sequence>MLSFSIYHLTLAEFEAVNQQFRRQEINPLYYQNELARHLVVSGFDSETAEYIVELQQQGKADTAATPQNTWTTHLAVKAGLLHDKLTQRVQYVEREFLRDIRQVNKALPKQLASEPERELTVVLLEEN</sequence>
<evidence type="ECO:0000313" key="1">
    <source>
        <dbReference type="EMBL" id="MRN38032.1"/>
    </source>
</evidence>
<dbReference type="EMBL" id="WJXO01000001">
    <property type="protein sequence ID" value="MRN38032.1"/>
    <property type="molecule type" value="Genomic_DNA"/>
</dbReference>
<name>A0A5Q3S1V2_9NEIS</name>
<gene>
    <name evidence="1" type="ORF">GJU80_05920</name>
</gene>
<dbReference type="Proteomes" id="UP000486297">
    <property type="component" value="Unassembled WGS sequence"/>
</dbReference>
<comment type="caution">
    <text evidence="1">The sequence shown here is derived from an EMBL/GenBank/DDBJ whole genome shotgun (WGS) entry which is preliminary data.</text>
</comment>
<dbReference type="AlphaFoldDB" id="A0A5Q3S1V2"/>
<keyword evidence="2" id="KW-1185">Reference proteome</keyword>
<reference evidence="1" key="1">
    <citation type="journal article" name="Emerg. Infect. Dis.">
        <title>Two cases of a newly characterized neisseria species.</title>
        <authorList>
            <person name="Mustapha M."/>
            <person name="Lemos A.P.S."/>
            <person name="Harrison L.H."/>
            <person name="Vantyne D."/>
            <person name="Sacchi C.T."/>
        </authorList>
    </citation>
    <scope>NUCLEOTIDE SEQUENCE</scope>
    <source>
        <strain evidence="1">N.95.16</strain>
    </source>
</reference>
<protein>
    <submittedName>
        <fullName evidence="1">Uncharacterized protein</fullName>
    </submittedName>
</protein>
<dbReference type="RefSeq" id="WP_095502830.1">
    <property type="nucleotide sequence ID" value="NZ_CP046027.1"/>
</dbReference>
<evidence type="ECO:0000313" key="2">
    <source>
        <dbReference type="Proteomes" id="UP000486297"/>
    </source>
</evidence>
<organism evidence="1 2">
    <name type="scientific">Neisseria brasiliensis</name>
    <dbReference type="NCBI Taxonomy" id="2666100"/>
    <lineage>
        <taxon>Bacteria</taxon>
        <taxon>Pseudomonadati</taxon>
        <taxon>Pseudomonadota</taxon>
        <taxon>Betaproteobacteria</taxon>
        <taxon>Neisseriales</taxon>
        <taxon>Neisseriaceae</taxon>
        <taxon>Neisseria</taxon>
    </lineage>
</organism>
<proteinExistence type="predicted"/>